<evidence type="ECO:0000313" key="1">
    <source>
        <dbReference type="EMBL" id="PEJ33273.1"/>
    </source>
</evidence>
<sequence length="523" mass="60288">MIYEETYHYLLRNVSSTEFDTCLYSLLHSDWDGVIQSPLHMMASGVGTTEKYLKQIIKKFTSPQGCLQKVFVPVDQGGDVLYKFNLGPTSNLDFNSKTDRYCKKYRFFYSEAFKNLTIHAKRLLLMGAFRMSVTKSEEVLFDYSEIVPDSSSLFTRQRLLDAIDTVHKTLGNLVTISFASKAFSKKEAVVFTFNEGMLEQYMENRAERACLRRTIFNTGFLGHISDSVCMELERVGKYIFRSFLQDAKKSGISMDIQHELLKLARFVYTYSLKKLGLALPANKHLLAAPKQASAYLSTIIYNETLVQMAKYSHRAESIKSLLDRDHFHKSISEKALGREVNYLEVDQHIEPIRVKLKQADFIHNVLNNWCEEWLISRVKTVTEESEAEGIRKKTSDNKRTASEFITDLRNDTYDKLDKLMTLIRKFGNLAVPPSSQNSSLTKKKAIIQSYFAIGASRRALCIIFLTFTLNVFVQCVFPRPFLLMVLSFYKIIMRADQFSFFCPHRVLWIINAVCELQISICRL</sequence>
<proteinExistence type="predicted"/>
<organism evidence="1 2">
    <name type="scientific">Peribacillus butanolivorans</name>
    <dbReference type="NCBI Taxonomy" id="421767"/>
    <lineage>
        <taxon>Bacteria</taxon>
        <taxon>Bacillati</taxon>
        <taxon>Bacillota</taxon>
        <taxon>Bacilli</taxon>
        <taxon>Bacillales</taxon>
        <taxon>Bacillaceae</taxon>
        <taxon>Peribacillus</taxon>
    </lineage>
</organism>
<dbReference type="AlphaFoldDB" id="A0AAX0S2G2"/>
<comment type="caution">
    <text evidence="1">The sequence shown here is derived from an EMBL/GenBank/DDBJ whole genome shotgun (WGS) entry which is preliminary data.</text>
</comment>
<protein>
    <submittedName>
        <fullName evidence="1">Uncharacterized protein</fullName>
    </submittedName>
</protein>
<evidence type="ECO:0000313" key="2">
    <source>
        <dbReference type="Proteomes" id="UP000220106"/>
    </source>
</evidence>
<dbReference type="EMBL" id="NUEQ01000019">
    <property type="protein sequence ID" value="PEJ33273.1"/>
    <property type="molecule type" value="Genomic_DNA"/>
</dbReference>
<dbReference type="RefSeq" id="WP_098176045.1">
    <property type="nucleotide sequence ID" value="NZ_NUEQ01000019.1"/>
</dbReference>
<dbReference type="Proteomes" id="UP000220106">
    <property type="component" value="Unassembled WGS sequence"/>
</dbReference>
<accession>A0AAX0S2G2</accession>
<name>A0AAX0S2G2_9BACI</name>
<reference evidence="1 2" key="1">
    <citation type="submission" date="2017-09" db="EMBL/GenBank/DDBJ databases">
        <title>Large-scale bioinformatics analysis of Bacillus genomes uncovers conserved roles of natural products in bacterial physiology.</title>
        <authorList>
            <consortium name="Agbiome Team Llc"/>
            <person name="Bleich R.M."/>
            <person name="Kirk G.J."/>
            <person name="Santa Maria K.C."/>
            <person name="Allen S.E."/>
            <person name="Farag S."/>
            <person name="Shank E.A."/>
            <person name="Bowers A."/>
        </authorList>
    </citation>
    <scope>NUCLEOTIDE SEQUENCE [LARGE SCALE GENOMIC DNA]</scope>
    <source>
        <strain evidence="1 2">AFS003229</strain>
    </source>
</reference>
<gene>
    <name evidence="1" type="ORF">CN689_12110</name>
</gene>